<dbReference type="FunFam" id="3.40.50.11980:FF:000001">
    <property type="entry name" value="ZC3H12A isoform 1"/>
    <property type="match status" value="1"/>
</dbReference>
<dbReference type="GO" id="GO:0005634">
    <property type="term" value="C:nucleus"/>
    <property type="evidence" value="ECO:0007669"/>
    <property type="project" value="TreeGrafter"/>
</dbReference>
<sequence length="614" mass="69752">MASNTFSHVKKKLKVSDGIQNDTIIVLTDDDDDDDYGDDGNNNNAQSQTFSHQSPVIINDSEKSPIENTQTKQAKQTNTKKRPRKKKLILTESFMSFDNEQVPDGNKKESPKQQKTSKLNNKNNDKNIEIVDDEQVPDGNKKESPKQQKTSKLNNKNNDKNIEIVDDEQVPDGNKKESPKQQKTSKLNNKKNDKNIETVDDEIEVVWHSNPTDTNQAPTNNDALFWYDPVGTSSNLEVLGSWDTPFTENPIQNDPITSNIIYQNSLNKSAEVPGKKTCNNKALTTPVNTNNTNACLNYINGYAVSSVRETRQNKAKTVNPTSTNVSINNINRHDVLTVRETRQNKAKTINPTSTNVSINNLNTKAAARKPRKKKPTAANPTSTSVTQNNLNDNTKTTVKKTPKNKGKKRVKRKRQISETYVYDSSDEIDESKQNENESLNTEKSINDDNNKITKKQNLNNDKLRVIVVDGSNVAMAHSNNKSFSIKGIELIIKYFTSRGHKVKVFLSRRRDKGKDKKLLDKWYKEGIVVFTPSRKVDTKRITPYDDRFILEYATQIDGIVVSSDQFRDLYEEKPEWRKTIKTRILPPTFVDDYVMFPQDPLGCKGPSLDKFLRH</sequence>
<dbReference type="GO" id="GO:0003729">
    <property type="term" value="F:mRNA binding"/>
    <property type="evidence" value="ECO:0007669"/>
    <property type="project" value="TreeGrafter"/>
</dbReference>
<dbReference type="GO" id="GO:0036464">
    <property type="term" value="C:cytoplasmic ribonucleoprotein granule"/>
    <property type="evidence" value="ECO:0007669"/>
    <property type="project" value="TreeGrafter"/>
</dbReference>
<organism evidence="3 4">
    <name type="scientific">Aphidius gifuensis</name>
    <name type="common">Parasitoid wasp</name>
    <dbReference type="NCBI Taxonomy" id="684658"/>
    <lineage>
        <taxon>Eukaryota</taxon>
        <taxon>Metazoa</taxon>
        <taxon>Ecdysozoa</taxon>
        <taxon>Arthropoda</taxon>
        <taxon>Hexapoda</taxon>
        <taxon>Insecta</taxon>
        <taxon>Pterygota</taxon>
        <taxon>Neoptera</taxon>
        <taxon>Endopterygota</taxon>
        <taxon>Hymenoptera</taxon>
        <taxon>Apocrita</taxon>
        <taxon>Ichneumonoidea</taxon>
        <taxon>Braconidae</taxon>
        <taxon>Aphidiinae</taxon>
        <taxon>Aphidius</taxon>
    </lineage>
</organism>
<dbReference type="PANTHER" id="PTHR12876">
    <property type="entry name" value="N4BP1-RELATED"/>
    <property type="match status" value="1"/>
</dbReference>
<dbReference type="InterPro" id="IPR021869">
    <property type="entry name" value="RNase_Zc3h12_NYN"/>
</dbReference>
<dbReference type="Gene3D" id="3.40.50.11980">
    <property type="match status" value="1"/>
</dbReference>
<accession>A0A834XLA6</accession>
<evidence type="ECO:0000259" key="2">
    <source>
        <dbReference type="Pfam" id="PF11977"/>
    </source>
</evidence>
<dbReference type="AlphaFoldDB" id="A0A834XLA6"/>
<feature type="region of interest" description="Disordered" evidence="1">
    <location>
        <begin position="340"/>
        <end position="456"/>
    </location>
</feature>
<feature type="region of interest" description="Disordered" evidence="1">
    <location>
        <begin position="20"/>
        <end position="196"/>
    </location>
</feature>
<dbReference type="CDD" id="cd18719">
    <property type="entry name" value="PIN_Zc3h12a-N4BP1-like"/>
    <property type="match status" value="1"/>
</dbReference>
<protein>
    <recommendedName>
        <fullName evidence="2">RNase NYN domain-containing protein</fullName>
    </recommendedName>
</protein>
<dbReference type="InterPro" id="IPR051101">
    <property type="entry name" value="ZC3H12/N4BP1_RNase_Reg"/>
</dbReference>
<feature type="compositionally biased region" description="Polar residues" evidence="1">
    <location>
        <begin position="45"/>
        <end position="56"/>
    </location>
</feature>
<feature type="compositionally biased region" description="Polar residues" evidence="1">
    <location>
        <begin position="147"/>
        <end position="156"/>
    </location>
</feature>
<feature type="compositionally biased region" description="Acidic residues" evidence="1">
    <location>
        <begin position="28"/>
        <end position="38"/>
    </location>
</feature>
<name>A0A834XLA6_APHGI</name>
<feature type="compositionally biased region" description="Basic residues" evidence="1">
    <location>
        <begin position="366"/>
        <end position="375"/>
    </location>
</feature>
<feature type="compositionally biased region" description="Basic residues" evidence="1">
    <location>
        <begin position="78"/>
        <end position="88"/>
    </location>
</feature>
<dbReference type="EMBL" id="JACMRX010000005">
    <property type="protein sequence ID" value="KAF7988962.1"/>
    <property type="molecule type" value="Genomic_DNA"/>
</dbReference>
<dbReference type="GO" id="GO:0004521">
    <property type="term" value="F:RNA endonuclease activity"/>
    <property type="evidence" value="ECO:0007669"/>
    <property type="project" value="TreeGrafter"/>
</dbReference>
<feature type="domain" description="RNase NYN" evidence="2">
    <location>
        <begin position="463"/>
        <end position="610"/>
    </location>
</feature>
<reference evidence="3 4" key="1">
    <citation type="submission" date="2020-08" db="EMBL/GenBank/DDBJ databases">
        <title>Aphidius gifuensis genome sequencing and assembly.</title>
        <authorList>
            <person name="Du Z."/>
        </authorList>
    </citation>
    <scope>NUCLEOTIDE SEQUENCE [LARGE SCALE GENOMIC DNA]</scope>
    <source>
        <strain evidence="3">YNYX2018</strain>
        <tissue evidence="3">Adults</tissue>
    </source>
</reference>
<dbReference type="Pfam" id="PF11977">
    <property type="entry name" value="RNase_Zc3h12a"/>
    <property type="match status" value="1"/>
</dbReference>
<evidence type="ECO:0000256" key="1">
    <source>
        <dbReference type="SAM" id="MobiDB-lite"/>
    </source>
</evidence>
<dbReference type="PANTHER" id="PTHR12876:SF35">
    <property type="entry name" value="LD08718P-RELATED"/>
    <property type="match status" value="1"/>
</dbReference>
<feature type="compositionally biased region" description="Low complexity" evidence="1">
    <location>
        <begin position="68"/>
        <end position="77"/>
    </location>
</feature>
<feature type="compositionally biased region" description="Polar residues" evidence="1">
    <location>
        <begin position="113"/>
        <end position="122"/>
    </location>
</feature>
<dbReference type="Proteomes" id="UP000639338">
    <property type="component" value="Unassembled WGS sequence"/>
</dbReference>
<keyword evidence="4" id="KW-1185">Reference proteome</keyword>
<feature type="compositionally biased region" description="Polar residues" evidence="1">
    <location>
        <begin position="346"/>
        <end position="361"/>
    </location>
</feature>
<evidence type="ECO:0000313" key="4">
    <source>
        <dbReference type="Proteomes" id="UP000639338"/>
    </source>
</evidence>
<evidence type="ECO:0000313" key="3">
    <source>
        <dbReference type="EMBL" id="KAF7988962.1"/>
    </source>
</evidence>
<feature type="compositionally biased region" description="Basic residues" evidence="1">
    <location>
        <begin position="397"/>
        <end position="414"/>
    </location>
</feature>
<gene>
    <name evidence="3" type="ORF">HCN44_007272</name>
</gene>
<proteinExistence type="predicted"/>
<feature type="compositionally biased region" description="Polar residues" evidence="1">
    <location>
        <begin position="382"/>
        <end position="392"/>
    </location>
</feature>
<comment type="caution">
    <text evidence="3">The sequence shown here is derived from an EMBL/GenBank/DDBJ whole genome shotgun (WGS) entry which is preliminary data.</text>
</comment>
<dbReference type="OrthoDB" id="392925at2759"/>